<protein>
    <submittedName>
        <fullName evidence="1">Uncharacterized protein</fullName>
    </submittedName>
</protein>
<evidence type="ECO:0000313" key="2">
    <source>
        <dbReference type="Proteomes" id="UP000035352"/>
    </source>
</evidence>
<keyword evidence="2" id="KW-1185">Reference proteome</keyword>
<dbReference type="AlphaFoldDB" id="A0A0G3BII9"/>
<dbReference type="Proteomes" id="UP000035352">
    <property type="component" value="Chromosome"/>
</dbReference>
<gene>
    <name evidence="1" type="ORF">AAW51_0510</name>
</gene>
<reference evidence="1 2" key="1">
    <citation type="submission" date="2015-05" db="EMBL/GenBank/DDBJ databases">
        <authorList>
            <person name="Tang B."/>
            <person name="Yu Y."/>
        </authorList>
    </citation>
    <scope>NUCLEOTIDE SEQUENCE [LARGE SCALE GENOMIC DNA]</scope>
    <source>
        <strain evidence="1 2">DSM 7029</strain>
    </source>
</reference>
<evidence type="ECO:0000313" key="1">
    <source>
        <dbReference type="EMBL" id="AKJ27201.1"/>
    </source>
</evidence>
<organism evidence="1 2">
    <name type="scientific">Caldimonas brevitalea</name>
    <dbReference type="NCBI Taxonomy" id="413882"/>
    <lineage>
        <taxon>Bacteria</taxon>
        <taxon>Pseudomonadati</taxon>
        <taxon>Pseudomonadota</taxon>
        <taxon>Betaproteobacteria</taxon>
        <taxon>Burkholderiales</taxon>
        <taxon>Sphaerotilaceae</taxon>
        <taxon>Caldimonas</taxon>
    </lineage>
</organism>
<accession>A0A0G3BII9</accession>
<dbReference type="EMBL" id="CP011371">
    <property type="protein sequence ID" value="AKJ27201.1"/>
    <property type="molecule type" value="Genomic_DNA"/>
</dbReference>
<name>A0A0G3BII9_9BURK</name>
<proteinExistence type="predicted"/>
<dbReference type="KEGG" id="pbh:AAW51_0510"/>
<sequence length="69" mass="7831">MLPRTRQPIGTLWRVVFTELSPRGNVACLGPWHPERERVEAWVVWFRARGMHAVLQSSEAAGIRPRGPG</sequence>